<feature type="transmembrane region" description="Helical" evidence="4">
    <location>
        <begin position="220"/>
        <end position="240"/>
    </location>
</feature>
<feature type="domain" description="CopC" evidence="6">
    <location>
        <begin position="40"/>
        <end position="155"/>
    </location>
</feature>
<dbReference type="Pfam" id="PF04234">
    <property type="entry name" value="CopC"/>
    <property type="match status" value="1"/>
</dbReference>
<feature type="signal peptide" evidence="5">
    <location>
        <begin position="1"/>
        <end position="39"/>
    </location>
</feature>
<evidence type="ECO:0000256" key="2">
    <source>
        <dbReference type="ARBA" id="ARBA00023008"/>
    </source>
</evidence>
<proteinExistence type="predicted"/>
<keyword evidence="1 5" id="KW-0732">Signal</keyword>
<protein>
    <recommendedName>
        <fullName evidence="6">CopC domain-containing protein</fullName>
    </recommendedName>
</protein>
<dbReference type="GO" id="GO:0046688">
    <property type="term" value="P:response to copper ion"/>
    <property type="evidence" value="ECO:0007669"/>
    <property type="project" value="InterPro"/>
</dbReference>
<feature type="region of interest" description="Disordered" evidence="3">
    <location>
        <begin position="159"/>
        <end position="216"/>
    </location>
</feature>
<dbReference type="SUPFAM" id="SSF81296">
    <property type="entry name" value="E set domains"/>
    <property type="match status" value="1"/>
</dbReference>
<evidence type="ECO:0000313" key="7">
    <source>
        <dbReference type="EMBL" id="PWK31694.1"/>
    </source>
</evidence>
<keyword evidence="4" id="KW-0812">Transmembrane</keyword>
<evidence type="ECO:0000256" key="4">
    <source>
        <dbReference type="SAM" id="Phobius"/>
    </source>
</evidence>
<evidence type="ECO:0000256" key="5">
    <source>
        <dbReference type="SAM" id="SignalP"/>
    </source>
</evidence>
<keyword evidence="4" id="KW-0472">Membrane</keyword>
<organism evidence="7 8">
    <name type="scientific">Actinoplanes xinjiangensis</name>
    <dbReference type="NCBI Taxonomy" id="512350"/>
    <lineage>
        <taxon>Bacteria</taxon>
        <taxon>Bacillati</taxon>
        <taxon>Actinomycetota</taxon>
        <taxon>Actinomycetes</taxon>
        <taxon>Micromonosporales</taxon>
        <taxon>Micromonosporaceae</taxon>
        <taxon>Actinoplanes</taxon>
    </lineage>
</organism>
<dbReference type="GO" id="GO:0005507">
    <property type="term" value="F:copper ion binding"/>
    <property type="evidence" value="ECO:0007669"/>
    <property type="project" value="InterPro"/>
</dbReference>
<evidence type="ECO:0000313" key="8">
    <source>
        <dbReference type="Proteomes" id="UP000245697"/>
    </source>
</evidence>
<accession>A0A316F503</accession>
<name>A0A316F503_9ACTN</name>
<keyword evidence="4" id="KW-1133">Transmembrane helix</keyword>
<dbReference type="GO" id="GO:0042597">
    <property type="term" value="C:periplasmic space"/>
    <property type="evidence" value="ECO:0007669"/>
    <property type="project" value="InterPro"/>
</dbReference>
<dbReference type="EMBL" id="QGGR01000032">
    <property type="protein sequence ID" value="PWK31694.1"/>
    <property type="molecule type" value="Genomic_DNA"/>
</dbReference>
<evidence type="ECO:0000259" key="6">
    <source>
        <dbReference type="Pfam" id="PF04234"/>
    </source>
</evidence>
<dbReference type="InterPro" id="IPR007348">
    <property type="entry name" value="CopC_dom"/>
</dbReference>
<keyword evidence="2" id="KW-0186">Copper</keyword>
<feature type="chain" id="PRO_5016340098" description="CopC domain-containing protein" evidence="5">
    <location>
        <begin position="40"/>
        <end position="245"/>
    </location>
</feature>
<dbReference type="Gene3D" id="2.60.40.1220">
    <property type="match status" value="1"/>
</dbReference>
<keyword evidence="8" id="KW-1185">Reference proteome</keyword>
<dbReference type="AlphaFoldDB" id="A0A316F503"/>
<gene>
    <name evidence="7" type="ORF">BC793_13243</name>
</gene>
<evidence type="ECO:0000256" key="1">
    <source>
        <dbReference type="ARBA" id="ARBA00022729"/>
    </source>
</evidence>
<dbReference type="InterPro" id="IPR014756">
    <property type="entry name" value="Ig_E-set"/>
</dbReference>
<sequence>MMTFMQSMPVTVRRWSARAVVLLLLVLAGLAFPAAPAHAHGQLALSRPLSNTIVNDPLERVELYFTEQPASFAHFTVTGPTGRIDNGWSTGEPIRLDKPVQEYFLVDGKWTPRAYHVGYPAIVPIAHWPAAGPYLVEYMSVASDGDAVRGSVKFEYNGPTTAAPPGWSPPTNTPPQALLDQIGNGHGGGDTGRTQQSSPAAGDTVAAPPVTAPSDGSGSLTTWLIPGALVAATVLILLHASRKRR</sequence>
<comment type="caution">
    <text evidence="7">The sequence shown here is derived from an EMBL/GenBank/DDBJ whole genome shotgun (WGS) entry which is preliminary data.</text>
</comment>
<evidence type="ECO:0000256" key="3">
    <source>
        <dbReference type="SAM" id="MobiDB-lite"/>
    </source>
</evidence>
<dbReference type="Proteomes" id="UP000245697">
    <property type="component" value="Unassembled WGS sequence"/>
</dbReference>
<dbReference type="InterPro" id="IPR014755">
    <property type="entry name" value="Cu-Rt/internalin_Ig-like"/>
</dbReference>
<reference evidence="7 8" key="1">
    <citation type="submission" date="2018-05" db="EMBL/GenBank/DDBJ databases">
        <title>Genomic Encyclopedia of Archaeal and Bacterial Type Strains, Phase II (KMG-II): from individual species to whole genera.</title>
        <authorList>
            <person name="Goeker M."/>
        </authorList>
    </citation>
    <scope>NUCLEOTIDE SEQUENCE [LARGE SCALE GENOMIC DNA]</scope>
    <source>
        <strain evidence="7 8">DSM 45184</strain>
    </source>
</reference>